<feature type="region of interest" description="Disordered" evidence="2">
    <location>
        <begin position="302"/>
        <end position="378"/>
    </location>
</feature>
<dbReference type="InterPro" id="IPR002885">
    <property type="entry name" value="PPR_rpt"/>
</dbReference>
<evidence type="ECO:0000256" key="1">
    <source>
        <dbReference type="PROSITE-ProRule" id="PRU00708"/>
    </source>
</evidence>
<dbReference type="OrthoDB" id="185373at2759"/>
<keyword evidence="4" id="KW-1185">Reference proteome</keyword>
<dbReference type="PROSITE" id="PS51375">
    <property type="entry name" value="PPR"/>
    <property type="match status" value="1"/>
</dbReference>
<dbReference type="PANTHER" id="PTHR47934:SF6">
    <property type="entry name" value="MITOCHONDRIAL GROUP I INTRON SPLICING FACTOR CCM1-RELATED"/>
    <property type="match status" value="1"/>
</dbReference>
<dbReference type="GO" id="GO:0005739">
    <property type="term" value="C:mitochondrion"/>
    <property type="evidence" value="ECO:0007669"/>
    <property type="project" value="TreeGrafter"/>
</dbReference>
<reference evidence="4" key="1">
    <citation type="journal article" date="2018" name="Nat. Microbiol.">
        <title>Leveraging single-cell genomics to expand the fungal tree of life.</title>
        <authorList>
            <person name="Ahrendt S.R."/>
            <person name="Quandt C.A."/>
            <person name="Ciobanu D."/>
            <person name="Clum A."/>
            <person name="Salamov A."/>
            <person name="Andreopoulos B."/>
            <person name="Cheng J.F."/>
            <person name="Woyke T."/>
            <person name="Pelin A."/>
            <person name="Henrissat B."/>
            <person name="Reynolds N.K."/>
            <person name="Benny G.L."/>
            <person name="Smith M.E."/>
            <person name="James T.Y."/>
            <person name="Grigoriev I.V."/>
        </authorList>
    </citation>
    <scope>NUCLEOTIDE SEQUENCE [LARGE SCALE GENOMIC DNA]</scope>
</reference>
<dbReference type="PANTHER" id="PTHR47934">
    <property type="entry name" value="PENTATRICOPEPTIDE REPEAT-CONTAINING PROTEIN PET309, MITOCHONDRIAL"/>
    <property type="match status" value="1"/>
</dbReference>
<dbReference type="AlphaFoldDB" id="A0A4P9WGF0"/>
<gene>
    <name evidence="3" type="ORF">BDK51DRAFT_45547</name>
</gene>
<dbReference type="Proteomes" id="UP000269721">
    <property type="component" value="Unassembled WGS sequence"/>
</dbReference>
<evidence type="ECO:0000256" key="2">
    <source>
        <dbReference type="SAM" id="MobiDB-lite"/>
    </source>
</evidence>
<accession>A0A4P9WGF0</accession>
<protein>
    <recommendedName>
        <fullName evidence="5">Pentacotripeptide-repeat region of PRORP domain-containing protein</fullName>
    </recommendedName>
</protein>
<dbReference type="Pfam" id="PF13041">
    <property type="entry name" value="PPR_2"/>
    <property type="match status" value="1"/>
</dbReference>
<feature type="compositionally biased region" description="Low complexity" evidence="2">
    <location>
        <begin position="64"/>
        <end position="87"/>
    </location>
</feature>
<evidence type="ECO:0000313" key="4">
    <source>
        <dbReference type="Proteomes" id="UP000269721"/>
    </source>
</evidence>
<evidence type="ECO:0000313" key="3">
    <source>
        <dbReference type="EMBL" id="RKO91889.1"/>
    </source>
</evidence>
<evidence type="ECO:0008006" key="5">
    <source>
        <dbReference type="Google" id="ProtNLM"/>
    </source>
</evidence>
<feature type="compositionally biased region" description="Basic and acidic residues" evidence="2">
    <location>
        <begin position="131"/>
        <end position="158"/>
    </location>
</feature>
<feature type="repeat" description="PPR" evidence="1">
    <location>
        <begin position="622"/>
        <end position="656"/>
    </location>
</feature>
<feature type="compositionally biased region" description="Low complexity" evidence="2">
    <location>
        <begin position="95"/>
        <end position="107"/>
    </location>
</feature>
<feature type="region of interest" description="Disordered" evidence="2">
    <location>
        <begin position="32"/>
        <end position="282"/>
    </location>
</feature>
<feature type="compositionally biased region" description="Low complexity" evidence="2">
    <location>
        <begin position="347"/>
        <end position="364"/>
    </location>
</feature>
<dbReference type="EMBL" id="KZ994859">
    <property type="protein sequence ID" value="RKO91889.1"/>
    <property type="molecule type" value="Genomic_DNA"/>
</dbReference>
<proteinExistence type="predicted"/>
<dbReference type="GO" id="GO:0006396">
    <property type="term" value="P:RNA processing"/>
    <property type="evidence" value="ECO:0007669"/>
    <property type="project" value="TreeGrafter"/>
</dbReference>
<name>A0A4P9WGF0_9FUNG</name>
<feature type="compositionally biased region" description="Basic and acidic residues" evidence="2">
    <location>
        <begin position="1098"/>
        <end position="1112"/>
    </location>
</feature>
<dbReference type="GO" id="GO:0007005">
    <property type="term" value="P:mitochondrion organization"/>
    <property type="evidence" value="ECO:0007669"/>
    <property type="project" value="TreeGrafter"/>
</dbReference>
<sequence>MRRRPTPAPCPPFGLIRLLNSSSSCQLNRFLTTTRQPPSPFRPSRLPAFAYLPPSLPYSTARDPPTSESSLPAPESSAPPDSSADPAPSQPKPAPFSWLSLASSAAAKNTFPRAPSSQAVRHSPVASEPPPAEHDLNAGRHDAARSLESERDARRQELNESLNAQLHQDPLSPARTESGPLPEQLTPPRQPDPAPREVLLSPSSVEEELNRPLHHSPPDPPPLTKAEGRFHKDFGRTSIGKPSLASSKIHEHLAEPRGSLVPPLEDELQSPHPLESKSKRRNVLGVRRTELEVARRLNNGRSWPRVEPAPGSSGSDHIGAETVPMATSRPGAGVRITQPEIQRPGFVPNTPSSPVRTSPRSSSNQARAPAHGKPSPIENFRAAVEARDATGASRIYRSLGTALAPALTADDCWRYLSLVRRQKPDIKPMYAVSGVLSGATPRERERLARARHVETTSEDLLRDGATFSLGMTNEVALAYAEIGAGAEVDRVIEAGEARSAGEKLFNAPNLRLLARAKAALSPSSLPTGSTLPNVSELVDEMDALLPTFKPRLIFPTFNAVLEEVVKRGDEAAYERMWALADKYEFPTDTKAFEIKIEYTAKRDIDAARRLVQDGPKRGFPHTIRNYNTILNELVRTKRREEITPLFRDMEENGVRANAATYAILLTAYDPEKSFGEEDPVAAATTFLAMCTTGITPILGRPQSPSLARALRSVVVVDDLEPFLAREGLAPHKYLYEALISGFSTNRENDLALRVADLYLAHSAVNRGEWLIDEFFCVRYVRSLGHVGRAGEWQRALEAFTKAGQPPTGAIFDQILVAYGKPTAPVSEKSELAVAARKVFDRMVSYRIRTADYPRTLTRLLSLTWDEMGEEPLNKDALTYIREYAKHAPALPRHLPRQLLGMRRAISIVGNGDYSSGIIRLRQGDVSSDLPLVPPGPDVPPSALVDALRDLIAAGHGAEWEAVVEDWTAQGEAPTTGAYNIILASLGTADREAARRIFDAMRAGGPEAAPNSYTYGRLLAIEWRGEGGEDDPSPLSDNAMTYLEAFADANESPAGLSLANRHISEDHLYATLHIFGKGSPREGIERLRARGGGPNASGAHDETPKEEDPSTAL</sequence>
<dbReference type="InterPro" id="IPR011990">
    <property type="entry name" value="TPR-like_helical_dom_sf"/>
</dbReference>
<dbReference type="GO" id="GO:0003729">
    <property type="term" value="F:mRNA binding"/>
    <property type="evidence" value="ECO:0007669"/>
    <property type="project" value="TreeGrafter"/>
</dbReference>
<dbReference type="InterPro" id="IPR051114">
    <property type="entry name" value="Mito_RNA_Proc_CCM1"/>
</dbReference>
<organism evidence="3 4">
    <name type="scientific">Blyttiomyces helicus</name>
    <dbReference type="NCBI Taxonomy" id="388810"/>
    <lineage>
        <taxon>Eukaryota</taxon>
        <taxon>Fungi</taxon>
        <taxon>Fungi incertae sedis</taxon>
        <taxon>Chytridiomycota</taxon>
        <taxon>Chytridiomycota incertae sedis</taxon>
        <taxon>Chytridiomycetes</taxon>
        <taxon>Chytridiomycetes incertae sedis</taxon>
        <taxon>Blyttiomyces</taxon>
    </lineage>
</organism>
<feature type="region of interest" description="Disordered" evidence="2">
    <location>
        <begin position="1080"/>
        <end position="1112"/>
    </location>
</feature>
<feature type="compositionally biased region" description="Basic and acidic residues" evidence="2">
    <location>
        <begin position="226"/>
        <end position="235"/>
    </location>
</feature>
<dbReference type="Gene3D" id="1.25.40.10">
    <property type="entry name" value="Tetratricopeptide repeat domain"/>
    <property type="match status" value="2"/>
</dbReference>